<protein>
    <recommendedName>
        <fullName evidence="2">N-terminal kinase-like protein</fullName>
    </recommendedName>
    <alternativeName>
        <fullName evidence="3">SCY1-like protein 1</fullName>
    </alternativeName>
</protein>
<feature type="region of interest" description="Disordered" evidence="5">
    <location>
        <begin position="774"/>
        <end position="858"/>
    </location>
</feature>
<feature type="region of interest" description="Disordered" evidence="5">
    <location>
        <begin position="584"/>
        <end position="760"/>
    </location>
</feature>
<feature type="compositionally biased region" description="Low complexity" evidence="5">
    <location>
        <begin position="600"/>
        <end position="616"/>
    </location>
</feature>
<dbReference type="InterPro" id="IPR016024">
    <property type="entry name" value="ARM-type_fold"/>
</dbReference>
<dbReference type="InterPro" id="IPR051177">
    <property type="entry name" value="CIK-Related_Protein"/>
</dbReference>
<feature type="domain" description="Protein kinase" evidence="6">
    <location>
        <begin position="15"/>
        <end position="269"/>
    </location>
</feature>
<dbReference type="Pfam" id="PF07714">
    <property type="entry name" value="PK_Tyr_Ser-Thr"/>
    <property type="match status" value="1"/>
</dbReference>
<dbReference type="PROSITE" id="PS50011">
    <property type="entry name" value="PROTEIN_KINASE_DOM"/>
    <property type="match status" value="1"/>
</dbReference>
<dbReference type="SUPFAM" id="SSF48371">
    <property type="entry name" value="ARM repeat"/>
    <property type="match status" value="1"/>
</dbReference>
<sequence>MWSFFSRDSAKDFPYEIGEPVPQFDSRSIWSLHRGKRKGATGEEVSVFVYDIKNGTDVKLELAKAAVKRLKTLRHPSILQFLDSLETDKVLYVATEQVEPLGTYCERQAGDGPQRDLYLAWGIFQITRALSFLNNDGNLRHNNVSAWSVLVNASGEWKLGGLEYVSSTDTSAAPPIKIPPALEIYDPPEKNDANKLKSMTKCSTDMWGLGCLVWEAFNGPLRSRSNLKDIASIPKSLAPLYCELVGASPASRPNPADVITKCRKPGGFFKNDLVDTLLFLEEIQIKDKAEKNRFFNALTPQLDNFPDNVCKNKILPQLITAYEYGDAGSAVLAPMFKLGRLLDETEYQKRIVPCVVKLFASTDRVTRSRLLQQLELFINHLQTGVVNDQIFPQIAHGFLDTNPTIREQTVKSIIHLAPKLNYNNLNVEVLRHFARLQARDDQGGIRTNTMVCLGKIAPHLHPQVRQRVLVSAFIRAMRDPFPPARVAGILALAATQQYFLLNEVANRILPALCPLTADPEKTVRDPAFKTIRGFLGKLEKVSEDPSLRESMEADVHTATPSLGNAAATWAGWAVTAVTAKFYRSQSDTARPRPPLTEQPSSSSISTTTSSVTSMTSLEHESADTSASASDYGPDNWDQENWGDMDTSQDPSSPMAGTSNPLTTSLNMVGSVNDTRDGWDNEDWGSLEEVPNEDLDEKDEDDHMRTPQQQQSRTPNQPSTANASPATNSSRAASTSAASSALSSSSNNTNNNLPNHHATSSPSKMLALKNMTNILNSTTNNSNSNWGTTGDGWTDGDFEPIDEPNTGNSKLDEARRKREEKKMQRQRELEARRAARSAGGPGAPSSGPMKLGAKKIQLD</sequence>
<dbReference type="SUPFAM" id="SSF56112">
    <property type="entry name" value="Protein kinase-like (PK-like)"/>
    <property type="match status" value="1"/>
</dbReference>
<evidence type="ECO:0000256" key="4">
    <source>
        <dbReference type="ARBA" id="ARBA00056114"/>
    </source>
</evidence>
<feature type="compositionally biased region" description="Basic and acidic residues" evidence="5">
    <location>
        <begin position="809"/>
        <end position="832"/>
    </location>
</feature>
<accession>A0ABM1YHA9</accession>
<comment type="function">
    <text evidence="4">Regulates COPI-mediated retrograde protein traffic at the interface between the Golgi apparatus and the endoplasmic reticulum. Involved in the maintenance of the Golgi apparatus morphology.</text>
</comment>
<evidence type="ECO:0000256" key="5">
    <source>
        <dbReference type="SAM" id="MobiDB-lite"/>
    </source>
</evidence>
<name>A0ABM1YHA9_AEDAL</name>
<feature type="compositionally biased region" description="Low complexity" evidence="5">
    <location>
        <begin position="774"/>
        <end position="791"/>
    </location>
</feature>
<reference evidence="8" key="1">
    <citation type="journal article" date="2015" name="Proc. Natl. Acad. Sci. U.S.A.">
        <title>Genome sequence of the Asian Tiger mosquito, Aedes albopictus, reveals insights into its biology, genetics, and evolution.</title>
        <authorList>
            <person name="Chen X.G."/>
            <person name="Jiang X."/>
            <person name="Gu J."/>
            <person name="Xu M."/>
            <person name="Wu Y."/>
            <person name="Deng Y."/>
            <person name="Zhang C."/>
            <person name="Bonizzoni M."/>
            <person name="Dermauw W."/>
            <person name="Vontas J."/>
            <person name="Armbruster P."/>
            <person name="Huang X."/>
            <person name="Yang Y."/>
            <person name="Zhang H."/>
            <person name="He W."/>
            <person name="Peng H."/>
            <person name="Liu Y."/>
            <person name="Wu K."/>
            <person name="Chen J."/>
            <person name="Lirakis M."/>
            <person name="Topalis P."/>
            <person name="Van Leeuwen T."/>
            <person name="Hall A.B."/>
            <person name="Jiang X."/>
            <person name="Thorpe C."/>
            <person name="Mueller R.L."/>
            <person name="Sun C."/>
            <person name="Waterhouse R.M."/>
            <person name="Yan G."/>
            <person name="Tu Z.J."/>
            <person name="Fang X."/>
            <person name="James A.A."/>
        </authorList>
    </citation>
    <scope>NUCLEOTIDE SEQUENCE [LARGE SCALE GENOMIC DNA]</scope>
    <source>
        <strain evidence="8">Foshan</strain>
    </source>
</reference>
<organism evidence="7 8">
    <name type="scientific">Aedes albopictus</name>
    <name type="common">Asian tiger mosquito</name>
    <name type="synonym">Stegomyia albopicta</name>
    <dbReference type="NCBI Taxonomy" id="7160"/>
    <lineage>
        <taxon>Eukaryota</taxon>
        <taxon>Metazoa</taxon>
        <taxon>Ecdysozoa</taxon>
        <taxon>Arthropoda</taxon>
        <taxon>Hexapoda</taxon>
        <taxon>Insecta</taxon>
        <taxon>Pterygota</taxon>
        <taxon>Neoptera</taxon>
        <taxon>Endopterygota</taxon>
        <taxon>Diptera</taxon>
        <taxon>Nematocera</taxon>
        <taxon>Culicoidea</taxon>
        <taxon>Culicidae</taxon>
        <taxon>Culicinae</taxon>
        <taxon>Aedini</taxon>
        <taxon>Aedes</taxon>
        <taxon>Stegomyia</taxon>
    </lineage>
</organism>
<evidence type="ECO:0000256" key="3">
    <source>
        <dbReference type="ARBA" id="ARBA00042347"/>
    </source>
</evidence>
<evidence type="ECO:0000259" key="6">
    <source>
        <dbReference type="PROSITE" id="PS50011"/>
    </source>
</evidence>
<dbReference type="GeneID" id="109427410"/>
<feature type="compositionally biased region" description="Acidic residues" evidence="5">
    <location>
        <begin position="679"/>
        <end position="699"/>
    </location>
</feature>
<keyword evidence="8" id="KW-1185">Reference proteome</keyword>
<evidence type="ECO:0000313" key="8">
    <source>
        <dbReference type="Proteomes" id="UP000069940"/>
    </source>
</evidence>
<feature type="compositionally biased region" description="Polar residues" evidence="5">
    <location>
        <begin position="645"/>
        <end position="672"/>
    </location>
</feature>
<dbReference type="InterPro" id="IPR000719">
    <property type="entry name" value="Prot_kinase_dom"/>
</dbReference>
<evidence type="ECO:0000256" key="1">
    <source>
        <dbReference type="ARBA" id="ARBA00038349"/>
    </source>
</evidence>
<comment type="similarity">
    <text evidence="1">Belongs to the protein kinase superfamily.</text>
</comment>
<feature type="compositionally biased region" description="Low complexity" evidence="5">
    <location>
        <begin position="718"/>
        <end position="754"/>
    </location>
</feature>
<dbReference type="PANTHER" id="PTHR12984">
    <property type="entry name" value="SCY1-RELATED S/T PROTEIN KINASE-LIKE"/>
    <property type="match status" value="1"/>
</dbReference>
<evidence type="ECO:0000256" key="2">
    <source>
        <dbReference type="ARBA" id="ARBA00040972"/>
    </source>
</evidence>
<dbReference type="Gene3D" id="3.30.200.20">
    <property type="entry name" value="Phosphorylase Kinase, domain 1"/>
    <property type="match status" value="1"/>
</dbReference>
<dbReference type="Proteomes" id="UP000069940">
    <property type="component" value="Unassembled WGS sequence"/>
</dbReference>
<feature type="compositionally biased region" description="Polar residues" evidence="5">
    <location>
        <begin position="705"/>
        <end position="717"/>
    </location>
</feature>
<proteinExistence type="inferred from homology"/>
<dbReference type="InterPro" id="IPR001245">
    <property type="entry name" value="Ser-Thr/Tyr_kinase_cat_dom"/>
</dbReference>
<reference evidence="7" key="2">
    <citation type="submission" date="2025-05" db="UniProtKB">
        <authorList>
            <consortium name="EnsemblMetazoa"/>
        </authorList>
    </citation>
    <scope>IDENTIFICATION</scope>
    <source>
        <strain evidence="7">Foshan</strain>
    </source>
</reference>
<dbReference type="RefSeq" id="XP_062700999.1">
    <property type="nucleotide sequence ID" value="XM_062845015.1"/>
</dbReference>
<dbReference type="EnsemblMetazoa" id="AALFPA23_009141.R12539">
    <property type="protein sequence ID" value="AALFPA23_009141.P12539"/>
    <property type="gene ID" value="AALFPA23_009141"/>
</dbReference>
<dbReference type="InterPro" id="IPR011989">
    <property type="entry name" value="ARM-like"/>
</dbReference>
<dbReference type="InterPro" id="IPR011009">
    <property type="entry name" value="Kinase-like_dom_sf"/>
</dbReference>
<dbReference type="Gene3D" id="1.25.10.10">
    <property type="entry name" value="Leucine-rich Repeat Variant"/>
    <property type="match status" value="1"/>
</dbReference>
<dbReference type="Gene3D" id="1.10.510.10">
    <property type="entry name" value="Transferase(Phosphotransferase) domain 1"/>
    <property type="match status" value="1"/>
</dbReference>
<dbReference type="PANTHER" id="PTHR12984:SF3">
    <property type="entry name" value="N-TERMINAL KINASE-LIKE PROTEIN"/>
    <property type="match status" value="1"/>
</dbReference>
<evidence type="ECO:0000313" key="7">
    <source>
        <dbReference type="EnsemblMetazoa" id="AALFPA23_009141.P12539"/>
    </source>
</evidence>